<proteinExistence type="predicted"/>
<feature type="compositionally biased region" description="Acidic residues" evidence="1">
    <location>
        <begin position="127"/>
        <end position="137"/>
    </location>
</feature>
<accession>A0A8A3PK58</accession>
<dbReference type="EMBL" id="CP063410">
    <property type="protein sequence ID" value="QSZ35708.1"/>
    <property type="molecule type" value="Genomic_DNA"/>
</dbReference>
<sequence length="137" mass="15948">MSNNQNQSTSTSQPDEITLEDLRTTLPLLMDRFHPLADEWDFLPEGRRSPRKAFVVYSKMQDEIYRYIDKARKDKIYILLSSNEHDLIDPLRLIIGEFRDSLLVYMFEATGLVLSSLQPPPMVSDHEDSESDEDILQ</sequence>
<gene>
    <name evidence="2" type="ORF">DSL72_006830</name>
</gene>
<evidence type="ECO:0000313" key="3">
    <source>
        <dbReference type="Proteomes" id="UP000672032"/>
    </source>
</evidence>
<reference evidence="2" key="1">
    <citation type="submission" date="2020-10" db="EMBL/GenBank/DDBJ databases">
        <title>Genome Sequence of Monilinia vaccinii-corymbosi Sheds Light on Mummy Berry Disease Infection of Blueberry and Mating Type.</title>
        <authorList>
            <person name="Yow A.G."/>
            <person name="Zhang Y."/>
            <person name="Bansal K."/>
            <person name="Eacker S.M."/>
            <person name="Sullivan S."/>
            <person name="Liachko I."/>
            <person name="Cubeta M.A."/>
            <person name="Rollins J.A."/>
            <person name="Ashrafi H."/>
        </authorList>
    </citation>
    <scope>NUCLEOTIDE SEQUENCE</scope>
    <source>
        <strain evidence="2">RL-1</strain>
    </source>
</reference>
<organism evidence="2 3">
    <name type="scientific">Monilinia vaccinii-corymbosi</name>
    <dbReference type="NCBI Taxonomy" id="61207"/>
    <lineage>
        <taxon>Eukaryota</taxon>
        <taxon>Fungi</taxon>
        <taxon>Dikarya</taxon>
        <taxon>Ascomycota</taxon>
        <taxon>Pezizomycotina</taxon>
        <taxon>Leotiomycetes</taxon>
        <taxon>Helotiales</taxon>
        <taxon>Sclerotiniaceae</taxon>
        <taxon>Monilinia</taxon>
    </lineage>
</organism>
<feature type="region of interest" description="Disordered" evidence="1">
    <location>
        <begin position="118"/>
        <end position="137"/>
    </location>
</feature>
<evidence type="ECO:0000313" key="2">
    <source>
        <dbReference type="EMBL" id="QSZ35708.1"/>
    </source>
</evidence>
<dbReference type="AlphaFoldDB" id="A0A8A3PK58"/>
<evidence type="ECO:0000256" key="1">
    <source>
        <dbReference type="SAM" id="MobiDB-lite"/>
    </source>
</evidence>
<name>A0A8A3PK58_9HELO</name>
<keyword evidence="3" id="KW-1185">Reference proteome</keyword>
<protein>
    <submittedName>
        <fullName evidence="2">Uncharacterized protein</fullName>
    </submittedName>
</protein>
<dbReference type="Proteomes" id="UP000672032">
    <property type="component" value="Chromosome 6"/>
</dbReference>